<protein>
    <submittedName>
        <fullName evidence="1">Uncharacterized protein</fullName>
    </submittedName>
</protein>
<evidence type="ECO:0000313" key="1">
    <source>
        <dbReference type="EMBL" id="SEK49599.1"/>
    </source>
</evidence>
<dbReference type="Proteomes" id="UP000198677">
    <property type="component" value="Unassembled WGS sequence"/>
</dbReference>
<evidence type="ECO:0000313" key="2">
    <source>
        <dbReference type="Proteomes" id="UP000198677"/>
    </source>
</evidence>
<dbReference type="OrthoDB" id="4562422at2"/>
<organism evidence="1 2">
    <name type="scientific">Rhodococcus maanshanensis</name>
    <dbReference type="NCBI Taxonomy" id="183556"/>
    <lineage>
        <taxon>Bacteria</taxon>
        <taxon>Bacillati</taxon>
        <taxon>Actinomycetota</taxon>
        <taxon>Actinomycetes</taxon>
        <taxon>Mycobacteriales</taxon>
        <taxon>Nocardiaceae</taxon>
        <taxon>Rhodococcus</taxon>
    </lineage>
</organism>
<dbReference type="EMBL" id="FOAW01000002">
    <property type="protein sequence ID" value="SEK49599.1"/>
    <property type="molecule type" value="Genomic_DNA"/>
</dbReference>
<dbReference type="AlphaFoldDB" id="A0A1H7HH27"/>
<gene>
    <name evidence="1" type="ORF">SAMN05444583_102120</name>
</gene>
<dbReference type="RefSeq" id="WP_027500443.1">
    <property type="nucleotide sequence ID" value="NZ_FOAW01000002.1"/>
</dbReference>
<proteinExistence type="predicted"/>
<sequence length="65" mass="7236">MAESLKDRVREKLLRQIAEDGGHPSERGEGNDPRLVALDDDLAALDEALDDDPVIEHLAAKYWVP</sequence>
<reference evidence="2" key="1">
    <citation type="submission" date="2016-10" db="EMBL/GenBank/DDBJ databases">
        <authorList>
            <person name="Varghese N."/>
            <person name="Submissions S."/>
        </authorList>
    </citation>
    <scope>NUCLEOTIDE SEQUENCE [LARGE SCALE GENOMIC DNA]</scope>
    <source>
        <strain evidence="2">DSM 44675</strain>
    </source>
</reference>
<accession>A0A1H7HH27</accession>
<name>A0A1H7HH27_9NOCA</name>
<keyword evidence="2" id="KW-1185">Reference proteome</keyword>